<dbReference type="GO" id="GO:0015562">
    <property type="term" value="F:efflux transmembrane transporter activity"/>
    <property type="evidence" value="ECO:0007669"/>
    <property type="project" value="TreeGrafter"/>
</dbReference>
<comment type="caution">
    <text evidence="2">The sequence shown here is derived from an EMBL/GenBank/DDBJ whole genome shotgun (WGS) entry which is preliminary data.</text>
</comment>
<gene>
    <name evidence="2" type="ORF">HA49_15230</name>
</gene>
<dbReference type="Proteomes" id="UP000029577">
    <property type="component" value="Unassembled WGS sequence"/>
</dbReference>
<dbReference type="OrthoDB" id="1185083at2"/>
<dbReference type="STRING" id="642227.HA49_15230"/>
<evidence type="ECO:0000313" key="2">
    <source>
        <dbReference type="EMBL" id="KGD72121.1"/>
    </source>
</evidence>
<accession>A0A095T5E0</accession>
<protein>
    <recommendedName>
        <fullName evidence="1">Multidrug resistance protein MdtA-like C-terminal permuted SH3 domain-containing protein</fullName>
    </recommendedName>
</protein>
<dbReference type="AlphaFoldDB" id="A0A095T5E0"/>
<sequence>MQLASDENKQLIMNLPPAFSGSLHAGDKLRVEFENGEIARATVLTVSPQSDPQTLLIAVKASLDKKDVAVPLGSVLTGAVIQDSDRVYVIPAAALTRKGDRTAVYVVSPKMKTLELRVVRIKYYSGDTAAVSGGLSEGEQIVTAGVSRLTPGMKITSQDGGPVNETGKI</sequence>
<dbReference type="InterPro" id="IPR058627">
    <property type="entry name" value="MdtA-like_C"/>
</dbReference>
<proteinExistence type="predicted"/>
<dbReference type="RefSeq" id="WP_038021387.1">
    <property type="nucleotide sequence ID" value="NZ_JPKR02000003.1"/>
</dbReference>
<dbReference type="PANTHER" id="PTHR30469">
    <property type="entry name" value="MULTIDRUG RESISTANCE PROTEIN MDTA"/>
    <property type="match status" value="1"/>
</dbReference>
<dbReference type="Pfam" id="PF25967">
    <property type="entry name" value="RND-MFP_C"/>
    <property type="match status" value="1"/>
</dbReference>
<reference evidence="2" key="1">
    <citation type="submission" date="2014-12" db="EMBL/GenBank/DDBJ databases">
        <title>The draft genome of the Tatumella morbirosei type strain, LMG23360T isolated from pineapple rot.</title>
        <authorList>
            <person name="Smits T.H."/>
            <person name="Palmer M."/>
            <person name="Venter S.N."/>
            <person name="Duffy B."/>
            <person name="Steenkamp E.T."/>
            <person name="Chan W.Y."/>
            <person name="Coutinho T.A."/>
            <person name="Coetzee M.P."/>
            <person name="De Maayer P."/>
        </authorList>
    </citation>
    <scope>NUCLEOTIDE SEQUENCE [LARGE SCALE GENOMIC DNA]</scope>
    <source>
        <strain evidence="2">LMG 23360</strain>
    </source>
</reference>
<name>A0A095T5E0_9GAMM</name>
<dbReference type="GO" id="GO:1990281">
    <property type="term" value="C:efflux pump complex"/>
    <property type="evidence" value="ECO:0007669"/>
    <property type="project" value="TreeGrafter"/>
</dbReference>
<dbReference type="Gene3D" id="2.40.420.20">
    <property type="match status" value="1"/>
</dbReference>
<dbReference type="PANTHER" id="PTHR30469:SF38">
    <property type="entry name" value="HLYD FAMILY SECRETION PROTEIN"/>
    <property type="match status" value="1"/>
</dbReference>
<evidence type="ECO:0000313" key="3">
    <source>
        <dbReference type="Proteomes" id="UP000029577"/>
    </source>
</evidence>
<keyword evidence="3" id="KW-1185">Reference proteome</keyword>
<dbReference type="EMBL" id="JPKR02000003">
    <property type="protein sequence ID" value="KGD72121.1"/>
    <property type="molecule type" value="Genomic_DNA"/>
</dbReference>
<feature type="domain" description="Multidrug resistance protein MdtA-like C-terminal permuted SH3" evidence="1">
    <location>
        <begin position="89"/>
        <end position="147"/>
    </location>
</feature>
<evidence type="ECO:0000259" key="1">
    <source>
        <dbReference type="Pfam" id="PF25967"/>
    </source>
</evidence>
<dbReference type="eggNOG" id="COG0845">
    <property type="taxonomic scope" value="Bacteria"/>
</dbReference>
<organism evidence="2 3">
    <name type="scientific">Tatumella morbirosei</name>
    <dbReference type="NCBI Taxonomy" id="642227"/>
    <lineage>
        <taxon>Bacteria</taxon>
        <taxon>Pseudomonadati</taxon>
        <taxon>Pseudomonadota</taxon>
        <taxon>Gammaproteobacteria</taxon>
        <taxon>Enterobacterales</taxon>
        <taxon>Erwiniaceae</taxon>
        <taxon>Tatumella</taxon>
    </lineage>
</organism>